<keyword evidence="3" id="KW-0548">Nucleotidyltransferase</keyword>
<dbReference type="CDD" id="cd05403">
    <property type="entry name" value="NT_KNTase_like"/>
    <property type="match status" value="1"/>
</dbReference>
<dbReference type="RefSeq" id="WP_155322066.1">
    <property type="nucleotide sequence ID" value="NZ_AP021876.1"/>
</dbReference>
<dbReference type="Pfam" id="PF18765">
    <property type="entry name" value="Polbeta"/>
    <property type="match status" value="1"/>
</dbReference>
<evidence type="ECO:0000313" key="10">
    <source>
        <dbReference type="EMBL" id="BBO81330.1"/>
    </source>
</evidence>
<keyword evidence="2" id="KW-0808">Transferase</keyword>
<dbReference type="GO" id="GO:0016779">
    <property type="term" value="F:nucleotidyltransferase activity"/>
    <property type="evidence" value="ECO:0007669"/>
    <property type="project" value="UniProtKB-KW"/>
</dbReference>
<dbReference type="InterPro" id="IPR041633">
    <property type="entry name" value="Polbeta"/>
</dbReference>
<dbReference type="GO" id="GO:0005524">
    <property type="term" value="F:ATP binding"/>
    <property type="evidence" value="ECO:0007669"/>
    <property type="project" value="UniProtKB-KW"/>
</dbReference>
<dbReference type="AlphaFoldDB" id="A0A5K7ZQ12"/>
<keyword evidence="6" id="KW-0067">ATP-binding</keyword>
<name>A0A5K7ZQ12_9BACT</name>
<accession>A0A5K7ZQ12</accession>
<protein>
    <recommendedName>
        <fullName evidence="9">Polymerase beta nucleotidyltransferase domain-containing protein</fullName>
    </recommendedName>
</protein>
<organism evidence="10 11">
    <name type="scientific">Desulfosarcina ovata subsp. sediminis</name>
    <dbReference type="NCBI Taxonomy" id="885957"/>
    <lineage>
        <taxon>Bacteria</taxon>
        <taxon>Pseudomonadati</taxon>
        <taxon>Thermodesulfobacteriota</taxon>
        <taxon>Desulfobacteria</taxon>
        <taxon>Desulfobacterales</taxon>
        <taxon>Desulfosarcinaceae</taxon>
        <taxon>Desulfosarcina</taxon>
    </lineage>
</organism>
<gene>
    <name evidence="10" type="ORF">DSCO28_18960</name>
</gene>
<evidence type="ECO:0000313" key="11">
    <source>
        <dbReference type="Proteomes" id="UP000425960"/>
    </source>
</evidence>
<reference evidence="10 11" key="1">
    <citation type="submission" date="2019-11" db="EMBL/GenBank/DDBJ databases">
        <title>Comparative genomics of hydrocarbon-degrading Desulfosarcina strains.</title>
        <authorList>
            <person name="Watanabe M."/>
            <person name="Kojima H."/>
            <person name="Fukui M."/>
        </authorList>
    </citation>
    <scope>NUCLEOTIDE SEQUENCE [LARGE SCALE GENOMIC DNA]</scope>
    <source>
        <strain evidence="10 11">28bB2T</strain>
    </source>
</reference>
<keyword evidence="7" id="KW-0460">Magnesium</keyword>
<dbReference type="PANTHER" id="PTHR33571:SF14">
    <property type="entry name" value="PROTEIN ADENYLYLTRANSFERASE MJ0435-RELATED"/>
    <property type="match status" value="1"/>
</dbReference>
<dbReference type="InterPro" id="IPR043519">
    <property type="entry name" value="NT_sf"/>
</dbReference>
<comment type="cofactor">
    <cofactor evidence="1">
        <name>Mg(2+)</name>
        <dbReference type="ChEBI" id="CHEBI:18420"/>
    </cofactor>
</comment>
<evidence type="ECO:0000256" key="4">
    <source>
        <dbReference type="ARBA" id="ARBA00022723"/>
    </source>
</evidence>
<keyword evidence="4" id="KW-0479">Metal-binding</keyword>
<feature type="domain" description="Polymerase beta nucleotidyltransferase" evidence="9">
    <location>
        <begin position="34"/>
        <end position="112"/>
    </location>
</feature>
<dbReference type="Gene3D" id="3.30.460.10">
    <property type="entry name" value="Beta Polymerase, domain 2"/>
    <property type="match status" value="1"/>
</dbReference>
<feature type="coiled-coil region" evidence="8">
    <location>
        <begin position="1"/>
        <end position="28"/>
    </location>
</feature>
<dbReference type="EMBL" id="AP021876">
    <property type="protein sequence ID" value="BBO81330.1"/>
    <property type="molecule type" value="Genomic_DNA"/>
</dbReference>
<dbReference type="KEGG" id="dov:DSCO28_18960"/>
<dbReference type="GO" id="GO:0046872">
    <property type="term" value="F:metal ion binding"/>
    <property type="evidence" value="ECO:0007669"/>
    <property type="project" value="UniProtKB-KW"/>
</dbReference>
<keyword evidence="8" id="KW-0175">Coiled coil</keyword>
<evidence type="ECO:0000259" key="9">
    <source>
        <dbReference type="Pfam" id="PF18765"/>
    </source>
</evidence>
<dbReference type="Proteomes" id="UP000425960">
    <property type="component" value="Chromosome"/>
</dbReference>
<evidence type="ECO:0000256" key="2">
    <source>
        <dbReference type="ARBA" id="ARBA00022679"/>
    </source>
</evidence>
<evidence type="ECO:0000256" key="5">
    <source>
        <dbReference type="ARBA" id="ARBA00022741"/>
    </source>
</evidence>
<dbReference type="PANTHER" id="PTHR33571">
    <property type="entry name" value="SSL8005 PROTEIN"/>
    <property type="match status" value="1"/>
</dbReference>
<dbReference type="InterPro" id="IPR052038">
    <property type="entry name" value="Type-VII_TA_antitoxin"/>
</dbReference>
<proteinExistence type="predicted"/>
<sequence>MASFEKLKQRWSNEKSEQEARAAEFKRQLQEKGTPVFKKYNLQTVYIFGSVAAGRIRQDSDVDLYVSSLPANKYWNFRHELEEAVQLPIDLYTDSDDCTFIRKIVERGEKVYGV</sequence>
<evidence type="ECO:0000256" key="1">
    <source>
        <dbReference type="ARBA" id="ARBA00001946"/>
    </source>
</evidence>
<evidence type="ECO:0000256" key="3">
    <source>
        <dbReference type="ARBA" id="ARBA00022695"/>
    </source>
</evidence>
<evidence type="ECO:0000256" key="7">
    <source>
        <dbReference type="ARBA" id="ARBA00022842"/>
    </source>
</evidence>
<evidence type="ECO:0000256" key="6">
    <source>
        <dbReference type="ARBA" id="ARBA00022840"/>
    </source>
</evidence>
<evidence type="ECO:0000256" key="8">
    <source>
        <dbReference type="SAM" id="Coils"/>
    </source>
</evidence>
<keyword evidence="5" id="KW-0547">Nucleotide-binding</keyword>
<dbReference type="SUPFAM" id="SSF81301">
    <property type="entry name" value="Nucleotidyltransferase"/>
    <property type="match status" value="1"/>
</dbReference>